<proteinExistence type="predicted"/>
<dbReference type="AlphaFoldDB" id="A0A445CC23"/>
<evidence type="ECO:0000313" key="2">
    <source>
        <dbReference type="EMBL" id="RYR48494.1"/>
    </source>
</evidence>
<protein>
    <submittedName>
        <fullName evidence="2">Uncharacterized protein</fullName>
    </submittedName>
</protein>
<gene>
    <name evidence="2" type="ORF">Ahy_A07g034515</name>
</gene>
<name>A0A445CC23_ARAHY</name>
<feature type="region of interest" description="Disordered" evidence="1">
    <location>
        <begin position="1"/>
        <end position="22"/>
    </location>
</feature>
<comment type="caution">
    <text evidence="2">The sequence shown here is derived from an EMBL/GenBank/DDBJ whole genome shotgun (WGS) entry which is preliminary data.</text>
</comment>
<dbReference type="STRING" id="3818.A0A445CC23"/>
<evidence type="ECO:0000256" key="1">
    <source>
        <dbReference type="SAM" id="MobiDB-lite"/>
    </source>
</evidence>
<keyword evidence="3" id="KW-1185">Reference proteome</keyword>
<reference evidence="2 3" key="1">
    <citation type="submission" date="2019-01" db="EMBL/GenBank/DDBJ databases">
        <title>Sequencing of cultivated peanut Arachis hypogaea provides insights into genome evolution and oil improvement.</title>
        <authorList>
            <person name="Chen X."/>
        </authorList>
    </citation>
    <scope>NUCLEOTIDE SEQUENCE [LARGE SCALE GENOMIC DNA]</scope>
    <source>
        <strain evidence="3">cv. Fuhuasheng</strain>
        <tissue evidence="2">Leaves</tissue>
    </source>
</reference>
<accession>A0A445CC23</accession>
<dbReference type="EMBL" id="SDMP01000007">
    <property type="protein sequence ID" value="RYR48494.1"/>
    <property type="molecule type" value="Genomic_DNA"/>
</dbReference>
<organism evidence="2 3">
    <name type="scientific">Arachis hypogaea</name>
    <name type="common">Peanut</name>
    <dbReference type="NCBI Taxonomy" id="3818"/>
    <lineage>
        <taxon>Eukaryota</taxon>
        <taxon>Viridiplantae</taxon>
        <taxon>Streptophyta</taxon>
        <taxon>Embryophyta</taxon>
        <taxon>Tracheophyta</taxon>
        <taxon>Spermatophyta</taxon>
        <taxon>Magnoliopsida</taxon>
        <taxon>eudicotyledons</taxon>
        <taxon>Gunneridae</taxon>
        <taxon>Pentapetalae</taxon>
        <taxon>rosids</taxon>
        <taxon>fabids</taxon>
        <taxon>Fabales</taxon>
        <taxon>Fabaceae</taxon>
        <taxon>Papilionoideae</taxon>
        <taxon>50 kb inversion clade</taxon>
        <taxon>dalbergioids sensu lato</taxon>
        <taxon>Dalbergieae</taxon>
        <taxon>Pterocarpus clade</taxon>
        <taxon>Arachis</taxon>
    </lineage>
</organism>
<evidence type="ECO:0000313" key="3">
    <source>
        <dbReference type="Proteomes" id="UP000289738"/>
    </source>
</evidence>
<dbReference type="Proteomes" id="UP000289738">
    <property type="component" value="Chromosome A07"/>
</dbReference>
<sequence length="179" mass="19746">MATHKLHHCSSPSFISHRHRHSPSSSRALTIVALGAHCRCSQSSQASCAHHRRSPSVEEGVCGYDDDDEQQWPNETEMVAEVRQRVSNMAGVMKKEVRIVASPHRICPLGDYTDHQVLLFQEILKGKFGVPHLSTPPVTNTSVPGSQGTAIIAPKPIRATPDLVTGLEDLSWPWTWSLN</sequence>